<evidence type="ECO:0000313" key="1">
    <source>
        <dbReference type="EMBL" id="AQQ52778.1"/>
    </source>
</evidence>
<keyword evidence="2" id="KW-1185">Reference proteome</keyword>
<dbReference type="Pfam" id="PF07285">
    <property type="entry name" value="DUF1444"/>
    <property type="match status" value="1"/>
</dbReference>
<dbReference type="NCBIfam" id="NF010189">
    <property type="entry name" value="PRK13668.1"/>
    <property type="match status" value="1"/>
</dbReference>
<accession>A0A1Q2KX38</accession>
<sequence>MKTAEVLAELKKRLDEQPLTWSYDREHESVRIEHNTLGKGMTLSLGSVAAKTDNRGEEVIDEVAYTIRETFTAMEKEMRGELPESMNIFPVIRSTSFPLESKEGHAFITTDHTAETRIFYALDGGTAYRLIDENMLSSLQLTAEQAKEIARFQVRKLPVSLKEDQVAGNLFYFMNENDGYDASRILNDSFLKEMREKIEGDMTVSVPHQDVLIVGDIRNETGYDVLAQMAMHFFTEGKVPITSLSFVYENDVLEPIFIMAKNRAPKEDGSK</sequence>
<dbReference type="OrthoDB" id="154553at2"/>
<reference evidence="1 2" key="1">
    <citation type="submission" date="2017-02" db="EMBL/GenBank/DDBJ databases">
        <title>The complete genomic sequence of a novel cold adapted crude oil-degrading bacterium Planococcus qaidamina Y42.</title>
        <authorList>
            <person name="Yang R."/>
        </authorList>
    </citation>
    <scope>NUCLEOTIDE SEQUENCE [LARGE SCALE GENOMIC DNA]</scope>
    <source>
        <strain evidence="1 2">Y42</strain>
    </source>
</reference>
<dbReference type="Proteomes" id="UP000188184">
    <property type="component" value="Chromosome"/>
</dbReference>
<dbReference type="PIRSF" id="PIRSF012562">
    <property type="entry name" value="UCP012562"/>
    <property type="match status" value="1"/>
</dbReference>
<gene>
    <name evidence="1" type="ORF">B0X71_06555</name>
</gene>
<proteinExistence type="predicted"/>
<dbReference type="KEGG" id="pmar:B0X71_06555"/>
<dbReference type="InterPro" id="IPR010838">
    <property type="entry name" value="DUF1444"/>
</dbReference>
<evidence type="ECO:0000313" key="2">
    <source>
        <dbReference type="Proteomes" id="UP000188184"/>
    </source>
</evidence>
<dbReference type="EMBL" id="CP019640">
    <property type="protein sequence ID" value="AQQ52778.1"/>
    <property type="molecule type" value="Genomic_DNA"/>
</dbReference>
<protein>
    <submittedName>
        <fullName evidence="1">DUF1444 domain-containing protein</fullName>
    </submittedName>
</protein>
<dbReference type="RefSeq" id="WP_077588657.1">
    <property type="nucleotide sequence ID" value="NZ_CP019640.1"/>
</dbReference>
<organism evidence="1 2">
    <name type="scientific">Planococcus lenghuensis</name>
    <dbReference type="NCBI Taxonomy" id="2213202"/>
    <lineage>
        <taxon>Bacteria</taxon>
        <taxon>Bacillati</taxon>
        <taxon>Bacillota</taxon>
        <taxon>Bacilli</taxon>
        <taxon>Bacillales</taxon>
        <taxon>Caryophanaceae</taxon>
        <taxon>Planococcus</taxon>
    </lineage>
</organism>
<dbReference type="AlphaFoldDB" id="A0A1Q2KX38"/>
<name>A0A1Q2KX38_9BACL</name>